<evidence type="ECO:0000313" key="1">
    <source>
        <dbReference type="EMBL" id="MFG6448974.1"/>
    </source>
</evidence>
<gene>
    <name evidence="1" type="ORF">ACG0Z6_12100</name>
</gene>
<evidence type="ECO:0000313" key="2">
    <source>
        <dbReference type="Proteomes" id="UP001606099"/>
    </source>
</evidence>
<keyword evidence="2" id="KW-1185">Reference proteome</keyword>
<dbReference type="Proteomes" id="UP001606099">
    <property type="component" value="Unassembled WGS sequence"/>
</dbReference>
<accession>A0ABW7FXC6</accession>
<dbReference type="EMBL" id="JBIGHZ010000004">
    <property type="protein sequence ID" value="MFG6448974.1"/>
    <property type="molecule type" value="Genomic_DNA"/>
</dbReference>
<proteinExistence type="predicted"/>
<reference evidence="1 2" key="1">
    <citation type="submission" date="2024-08" db="EMBL/GenBank/DDBJ databases">
        <authorList>
            <person name="Lu H."/>
        </authorList>
    </citation>
    <scope>NUCLEOTIDE SEQUENCE [LARGE SCALE GENOMIC DNA]</scope>
    <source>
        <strain evidence="1 2">BYS180W</strain>
    </source>
</reference>
<name>A0ABW7FXC6_9BURK</name>
<dbReference type="PIRSF" id="PIRSF018634">
    <property type="entry name" value="UCP018634"/>
    <property type="match status" value="1"/>
</dbReference>
<sequence>MPQKQQPRVFKTARFGKDAKKARISDADLCAAIRQAMAGQADDLGGGVFKKRLNDNMHRSIILAKGGRYWVFEYLFAKKDRDNIEDDELAAFRSLAKAYAGLTDVQIAALMSGKDIVELCHDDEA</sequence>
<dbReference type="RefSeq" id="WP_394461725.1">
    <property type="nucleotide sequence ID" value="NZ_JBIGHZ010000004.1"/>
</dbReference>
<dbReference type="InterPro" id="IPR009387">
    <property type="entry name" value="HigB-2"/>
</dbReference>
<organism evidence="1 2">
    <name type="scientific">Roseateles rivi</name>
    <dbReference type="NCBI Taxonomy" id="3299028"/>
    <lineage>
        <taxon>Bacteria</taxon>
        <taxon>Pseudomonadati</taxon>
        <taxon>Pseudomonadota</taxon>
        <taxon>Betaproteobacteria</taxon>
        <taxon>Burkholderiales</taxon>
        <taxon>Sphaerotilaceae</taxon>
        <taxon>Roseateles</taxon>
    </lineage>
</organism>
<comment type="caution">
    <text evidence="1">The sequence shown here is derived from an EMBL/GenBank/DDBJ whole genome shotgun (WGS) entry which is preliminary data.</text>
</comment>
<dbReference type="Pfam" id="PF06296">
    <property type="entry name" value="RelE"/>
    <property type="match status" value="1"/>
</dbReference>
<protein>
    <submittedName>
        <fullName evidence="1">Type II toxin-antitoxin system RelE/ParE family toxin</fullName>
    </submittedName>
</protein>